<keyword evidence="8" id="KW-0812">Transmembrane</keyword>
<evidence type="ECO:0000256" key="3">
    <source>
        <dbReference type="ARBA" id="ARBA00012027"/>
    </source>
</evidence>
<evidence type="ECO:0000256" key="4">
    <source>
        <dbReference type="ARBA" id="ARBA00022801"/>
    </source>
</evidence>
<evidence type="ECO:0000256" key="6">
    <source>
        <dbReference type="ARBA" id="ARBA00023098"/>
    </source>
</evidence>
<accession>A0A2J7TJU4</accession>
<evidence type="ECO:0000313" key="11">
    <source>
        <dbReference type="Proteomes" id="UP000236286"/>
    </source>
</evidence>
<dbReference type="GO" id="GO:0004630">
    <property type="term" value="F:phospholipase D activity"/>
    <property type="evidence" value="ECO:0007669"/>
    <property type="project" value="UniProtKB-EC"/>
</dbReference>
<dbReference type="InterPro" id="IPR051406">
    <property type="entry name" value="PLD_domain"/>
</dbReference>
<dbReference type="PANTHER" id="PTHR43856:SF1">
    <property type="entry name" value="MITOCHONDRIAL CARDIOLIPIN HYDROLASE"/>
    <property type="match status" value="1"/>
</dbReference>
<keyword evidence="6" id="KW-0443">Lipid metabolism</keyword>
<evidence type="ECO:0000256" key="2">
    <source>
        <dbReference type="ARBA" id="ARBA00008664"/>
    </source>
</evidence>
<keyword evidence="4" id="KW-0378">Hydrolase</keyword>
<gene>
    <name evidence="10" type="ORF">CR492_04850</name>
</gene>
<feature type="domain" description="Phospholipase D-like" evidence="9">
    <location>
        <begin position="135"/>
        <end position="260"/>
    </location>
</feature>
<dbReference type="Pfam" id="PF13091">
    <property type="entry name" value="PLDc_2"/>
    <property type="match status" value="1"/>
</dbReference>
<proteinExistence type="inferred from homology"/>
<dbReference type="GO" id="GO:0016891">
    <property type="term" value="F:RNA endonuclease activity producing 5'-phosphomonoesters, hydrolytic mechanism"/>
    <property type="evidence" value="ECO:0007669"/>
    <property type="project" value="TreeGrafter"/>
</dbReference>
<dbReference type="Proteomes" id="UP000236286">
    <property type="component" value="Unassembled WGS sequence"/>
</dbReference>
<dbReference type="PANTHER" id="PTHR43856">
    <property type="entry name" value="CARDIOLIPIN HYDROLASE"/>
    <property type="match status" value="1"/>
</dbReference>
<dbReference type="Gene3D" id="3.30.870.10">
    <property type="entry name" value="Endonuclease Chain A"/>
    <property type="match status" value="1"/>
</dbReference>
<reference evidence="10 11" key="1">
    <citation type="submission" date="2017-10" db="EMBL/GenBank/DDBJ databases">
        <title>Genome announcement of Methylocella silvestris TVC from permafrost.</title>
        <authorList>
            <person name="Wang J."/>
            <person name="Geng K."/>
            <person name="Ul-Haque F."/>
            <person name="Crombie A.T."/>
            <person name="Street L.E."/>
            <person name="Wookey P.A."/>
            <person name="Murrell J.C."/>
            <person name="Pratscher J."/>
        </authorList>
    </citation>
    <scope>NUCLEOTIDE SEQUENCE [LARGE SCALE GENOMIC DNA]</scope>
    <source>
        <strain evidence="10 11">TVC</strain>
    </source>
</reference>
<keyword evidence="8" id="KW-0472">Membrane</keyword>
<feature type="compositionally biased region" description="Basic and acidic residues" evidence="7">
    <location>
        <begin position="1"/>
        <end position="11"/>
    </location>
</feature>
<keyword evidence="8" id="KW-1133">Transmembrane helix</keyword>
<feature type="region of interest" description="Disordered" evidence="7">
    <location>
        <begin position="1"/>
        <end position="42"/>
    </location>
</feature>
<name>A0A2J7TJU4_METSI</name>
<dbReference type="InterPro" id="IPR025202">
    <property type="entry name" value="PLD-like_dom"/>
</dbReference>
<dbReference type="CDD" id="cd09116">
    <property type="entry name" value="PLDc_Nuc_like"/>
    <property type="match status" value="1"/>
</dbReference>
<dbReference type="EMBL" id="PDZR01000003">
    <property type="protein sequence ID" value="PNG27036.1"/>
    <property type="molecule type" value="Genomic_DNA"/>
</dbReference>
<protein>
    <recommendedName>
        <fullName evidence="3">phospholipase D</fullName>
        <ecNumber evidence="3">3.1.4.4</ecNumber>
    </recommendedName>
</protein>
<evidence type="ECO:0000256" key="8">
    <source>
        <dbReference type="SAM" id="Phobius"/>
    </source>
</evidence>
<dbReference type="OrthoDB" id="9814092at2"/>
<sequence>MRCGDERRGFEAARGGRGYNSHHRSSDKSGGDDAAFDGSRLDPRFGQGHRWYFQPARSPLPRPDRRARTGFGKKRMTLKKAAVLAGVSIAALALAFGGGAYVGRRLPAGTVLAGGAGATTIHFAPAENLERVDVELIRQATTAIDFAAYVLTDVAVTRALTERADHGVVVRLYLYEDQLPRGGAPLAALQELRATPGVETRIKSAGALMHLKGYQIDGRLLRTGSANFSASGLKRQDNDLIVIEARAAADAFKRNFEAIWARAQAAAVN</sequence>
<dbReference type="AlphaFoldDB" id="A0A2J7TJU4"/>
<dbReference type="SUPFAM" id="SSF56024">
    <property type="entry name" value="Phospholipase D/nuclease"/>
    <property type="match status" value="1"/>
</dbReference>
<organism evidence="10 11">
    <name type="scientific">Methylocella silvestris</name>
    <dbReference type="NCBI Taxonomy" id="199596"/>
    <lineage>
        <taxon>Bacteria</taxon>
        <taxon>Pseudomonadati</taxon>
        <taxon>Pseudomonadota</taxon>
        <taxon>Alphaproteobacteria</taxon>
        <taxon>Hyphomicrobiales</taxon>
        <taxon>Beijerinckiaceae</taxon>
        <taxon>Methylocella</taxon>
    </lineage>
</organism>
<comment type="caution">
    <text evidence="10">The sequence shown here is derived from an EMBL/GenBank/DDBJ whole genome shotgun (WGS) entry which is preliminary data.</text>
</comment>
<evidence type="ECO:0000256" key="5">
    <source>
        <dbReference type="ARBA" id="ARBA00022963"/>
    </source>
</evidence>
<comment type="catalytic activity">
    <reaction evidence="1">
        <text>a 1,2-diacyl-sn-glycero-3-phosphocholine + H2O = a 1,2-diacyl-sn-glycero-3-phosphate + choline + H(+)</text>
        <dbReference type="Rhea" id="RHEA:14445"/>
        <dbReference type="ChEBI" id="CHEBI:15354"/>
        <dbReference type="ChEBI" id="CHEBI:15377"/>
        <dbReference type="ChEBI" id="CHEBI:15378"/>
        <dbReference type="ChEBI" id="CHEBI:57643"/>
        <dbReference type="ChEBI" id="CHEBI:58608"/>
        <dbReference type="EC" id="3.1.4.4"/>
    </reaction>
</comment>
<dbReference type="EC" id="3.1.4.4" evidence="3"/>
<comment type="similarity">
    <text evidence="2">Belongs to the phospholipase D family.</text>
</comment>
<evidence type="ECO:0000256" key="7">
    <source>
        <dbReference type="SAM" id="MobiDB-lite"/>
    </source>
</evidence>
<evidence type="ECO:0000256" key="1">
    <source>
        <dbReference type="ARBA" id="ARBA00000798"/>
    </source>
</evidence>
<keyword evidence="5" id="KW-0442">Lipid degradation</keyword>
<feature type="transmembrane region" description="Helical" evidence="8">
    <location>
        <begin position="81"/>
        <end position="102"/>
    </location>
</feature>
<evidence type="ECO:0000259" key="9">
    <source>
        <dbReference type="Pfam" id="PF13091"/>
    </source>
</evidence>
<dbReference type="GO" id="GO:0016042">
    <property type="term" value="P:lipid catabolic process"/>
    <property type="evidence" value="ECO:0007669"/>
    <property type="project" value="UniProtKB-KW"/>
</dbReference>
<evidence type="ECO:0000313" key="10">
    <source>
        <dbReference type="EMBL" id="PNG27036.1"/>
    </source>
</evidence>